<keyword evidence="2" id="KW-0456">Lyase</keyword>
<dbReference type="EMBL" id="SJPX01000006">
    <property type="protein sequence ID" value="TWU46712.1"/>
    <property type="molecule type" value="Genomic_DNA"/>
</dbReference>
<evidence type="ECO:0000256" key="1">
    <source>
        <dbReference type="ARBA" id="ARBA00022723"/>
    </source>
</evidence>
<dbReference type="SUPFAM" id="SSF53639">
    <property type="entry name" value="AraD/HMP-PK domain-like"/>
    <property type="match status" value="1"/>
</dbReference>
<proteinExistence type="predicted"/>
<dbReference type="GO" id="GO:0046872">
    <property type="term" value="F:metal ion binding"/>
    <property type="evidence" value="ECO:0007669"/>
    <property type="project" value="UniProtKB-KW"/>
</dbReference>
<comment type="caution">
    <text evidence="4">The sequence shown here is derived from an EMBL/GenBank/DDBJ whole genome shotgun (WGS) entry which is preliminary data.</text>
</comment>
<evidence type="ECO:0000259" key="3">
    <source>
        <dbReference type="SMART" id="SM01007"/>
    </source>
</evidence>
<reference evidence="4 5" key="1">
    <citation type="submission" date="2019-02" db="EMBL/GenBank/DDBJ databases">
        <title>Deep-cultivation of Planctomycetes and their phenomic and genomic characterization uncovers novel biology.</title>
        <authorList>
            <person name="Wiegand S."/>
            <person name="Jogler M."/>
            <person name="Boedeker C."/>
            <person name="Pinto D."/>
            <person name="Vollmers J."/>
            <person name="Rivas-Marin E."/>
            <person name="Kohn T."/>
            <person name="Peeters S.H."/>
            <person name="Heuer A."/>
            <person name="Rast P."/>
            <person name="Oberbeckmann S."/>
            <person name="Bunk B."/>
            <person name="Jeske O."/>
            <person name="Meyerdierks A."/>
            <person name="Storesund J.E."/>
            <person name="Kallscheuer N."/>
            <person name="Luecker S."/>
            <person name="Lage O.M."/>
            <person name="Pohl T."/>
            <person name="Merkel B.J."/>
            <person name="Hornburger P."/>
            <person name="Mueller R.-W."/>
            <person name="Bruemmer F."/>
            <person name="Labrenz M."/>
            <person name="Spormann A.M."/>
            <person name="Op Den Camp H."/>
            <person name="Overmann J."/>
            <person name="Amann R."/>
            <person name="Jetten M.S.M."/>
            <person name="Mascher T."/>
            <person name="Medema M.H."/>
            <person name="Devos D.P."/>
            <person name="Kaster A.-K."/>
            <person name="Ovreas L."/>
            <person name="Rohde M."/>
            <person name="Galperin M.Y."/>
            <person name="Jogler C."/>
        </authorList>
    </citation>
    <scope>NUCLEOTIDE SEQUENCE [LARGE SCALE GENOMIC DNA]</scope>
    <source>
        <strain evidence="4 5">Poly59</strain>
    </source>
</reference>
<dbReference type="Proteomes" id="UP000317977">
    <property type="component" value="Unassembled WGS sequence"/>
</dbReference>
<dbReference type="Pfam" id="PF00596">
    <property type="entry name" value="Aldolase_II"/>
    <property type="match status" value="1"/>
</dbReference>
<dbReference type="PANTHER" id="PTHR22789">
    <property type="entry name" value="FUCULOSE PHOSPHATE ALDOLASE"/>
    <property type="match status" value="1"/>
</dbReference>
<dbReference type="Gene3D" id="3.40.225.10">
    <property type="entry name" value="Class II aldolase/adducin N-terminal domain"/>
    <property type="match status" value="1"/>
</dbReference>
<dbReference type="GO" id="GO:0019323">
    <property type="term" value="P:pentose catabolic process"/>
    <property type="evidence" value="ECO:0007669"/>
    <property type="project" value="TreeGrafter"/>
</dbReference>
<keyword evidence="1" id="KW-0479">Metal-binding</keyword>
<dbReference type="GO" id="GO:0005829">
    <property type="term" value="C:cytosol"/>
    <property type="evidence" value="ECO:0007669"/>
    <property type="project" value="TreeGrafter"/>
</dbReference>
<dbReference type="InterPro" id="IPR036409">
    <property type="entry name" value="Aldolase_II/adducin_N_sf"/>
</dbReference>
<dbReference type="PANTHER" id="PTHR22789:SF0">
    <property type="entry name" value="3-OXO-TETRONATE 4-PHOSPHATE DECARBOXYLASE-RELATED"/>
    <property type="match status" value="1"/>
</dbReference>
<keyword evidence="5" id="KW-1185">Reference proteome</keyword>
<dbReference type="AlphaFoldDB" id="A0A5C6ECI3"/>
<protein>
    <submittedName>
        <fullName evidence="4">Short chain dehydrogenase</fullName>
    </submittedName>
</protein>
<organism evidence="4 5">
    <name type="scientific">Rubripirellula reticaptiva</name>
    <dbReference type="NCBI Taxonomy" id="2528013"/>
    <lineage>
        <taxon>Bacteria</taxon>
        <taxon>Pseudomonadati</taxon>
        <taxon>Planctomycetota</taxon>
        <taxon>Planctomycetia</taxon>
        <taxon>Pirellulales</taxon>
        <taxon>Pirellulaceae</taxon>
        <taxon>Rubripirellula</taxon>
    </lineage>
</organism>
<dbReference type="InterPro" id="IPR050197">
    <property type="entry name" value="Aldolase_class_II_sugar_metab"/>
</dbReference>
<dbReference type="InterPro" id="IPR001303">
    <property type="entry name" value="Aldolase_II/adducin_N"/>
</dbReference>
<sequence>MNDPKTLDSMLELSRFLGEEQRHLAILGEGNTSAKVDADTFLVKASGSCLETLCGDDVVTCRFDALLPMLDEAELTDQDIEDRLLGCRVDESAKKPSVETLFHAYLLSLPDVQFVGHTHSIPVNQVLCSPLAEKFATNRLFPDEIVCCGSRSVFVPYTDPGLQLSQVIRDKVSAFVEEFDVPPRVILLENHGLITLGKTAGAVKAAMLMAHKAAEIFVGAASLGGPVFMTDADVHRIANRIDEHYRQQALKL</sequence>
<name>A0A5C6ECI3_9BACT</name>
<feature type="domain" description="Class II aldolase/adducin N-terminal" evidence="3">
    <location>
        <begin position="8"/>
        <end position="218"/>
    </location>
</feature>
<evidence type="ECO:0000313" key="4">
    <source>
        <dbReference type="EMBL" id="TWU46712.1"/>
    </source>
</evidence>
<evidence type="ECO:0000256" key="2">
    <source>
        <dbReference type="ARBA" id="ARBA00023239"/>
    </source>
</evidence>
<dbReference type="RefSeq" id="WP_146537195.1">
    <property type="nucleotide sequence ID" value="NZ_SJPX01000006.1"/>
</dbReference>
<dbReference type="SMART" id="SM01007">
    <property type="entry name" value="Aldolase_II"/>
    <property type="match status" value="1"/>
</dbReference>
<accession>A0A5C6ECI3</accession>
<dbReference type="OrthoDB" id="9774430at2"/>
<dbReference type="GO" id="GO:0016832">
    <property type="term" value="F:aldehyde-lyase activity"/>
    <property type="evidence" value="ECO:0007669"/>
    <property type="project" value="TreeGrafter"/>
</dbReference>
<gene>
    <name evidence="4" type="ORF">Poly59_56850</name>
</gene>
<evidence type="ECO:0000313" key="5">
    <source>
        <dbReference type="Proteomes" id="UP000317977"/>
    </source>
</evidence>